<gene>
    <name evidence="1" type="ORF">bsdtb5_14140</name>
</gene>
<accession>A0A7R7EJY6</accession>
<dbReference type="RefSeq" id="WP_271715365.1">
    <property type="nucleotide sequence ID" value="NZ_AP024169.1"/>
</dbReference>
<dbReference type="KEGG" id="ahb:bsdtb5_14140"/>
<reference evidence="1 2" key="1">
    <citation type="submission" date="2020-11" db="EMBL/GenBank/DDBJ databases">
        <title>Draft genome sequencing of a Lachnospiraceae strain isolated from anoxic soil subjected to BSD treatment.</title>
        <authorList>
            <person name="Uek A."/>
            <person name="Tonouchi A."/>
        </authorList>
    </citation>
    <scope>NUCLEOTIDE SEQUENCE [LARGE SCALE GENOMIC DNA]</scope>
    <source>
        <strain evidence="1 2">TB5</strain>
    </source>
</reference>
<sequence length="269" mass="31474">MLIQILEEYKTRTEYRLLNNFCNYEMVNINALKKGTLVLSGILLNKMKKEEINTLNLWLENNSNQLILLPAWGEINLSNYFTTSVDIKVKKTESFFNGIPINYGIEAVVKDKMFCENGKNFGINYRNNLSSGLITVVTLPLLDYKMMDFHDEFKIYFDKLIQNIDCVKEILEENDDEIDIDNVHVFLIILSSAKVQLKNVMASIIFKYFGARYEEELLVRKYKELVSGEYINDEKLTDKGMRVVKEKNLRAFINVIKERKEKENDDGWS</sequence>
<name>A0A7R7EJY6_9FIRM</name>
<organism evidence="1 2">
    <name type="scientific">Anaeromicropila herbilytica</name>
    <dbReference type="NCBI Taxonomy" id="2785025"/>
    <lineage>
        <taxon>Bacteria</taxon>
        <taxon>Bacillati</taxon>
        <taxon>Bacillota</taxon>
        <taxon>Clostridia</taxon>
        <taxon>Lachnospirales</taxon>
        <taxon>Lachnospiraceae</taxon>
        <taxon>Anaeromicropila</taxon>
    </lineage>
</organism>
<dbReference type="Proteomes" id="UP000595897">
    <property type="component" value="Chromosome"/>
</dbReference>
<dbReference type="EMBL" id="AP024169">
    <property type="protein sequence ID" value="BCN30119.1"/>
    <property type="molecule type" value="Genomic_DNA"/>
</dbReference>
<dbReference type="AlphaFoldDB" id="A0A7R7EJY6"/>
<keyword evidence="2" id="KW-1185">Reference proteome</keyword>
<protein>
    <submittedName>
        <fullName evidence="1">Uncharacterized protein</fullName>
    </submittedName>
</protein>
<evidence type="ECO:0000313" key="1">
    <source>
        <dbReference type="EMBL" id="BCN30119.1"/>
    </source>
</evidence>
<proteinExistence type="predicted"/>
<evidence type="ECO:0000313" key="2">
    <source>
        <dbReference type="Proteomes" id="UP000595897"/>
    </source>
</evidence>